<dbReference type="STRING" id="1616.IV73_GL000942"/>
<protein>
    <recommendedName>
        <fullName evidence="3">TPR repeat-containing protein</fullName>
    </recommendedName>
</protein>
<proteinExistence type="predicted"/>
<dbReference type="RefSeq" id="WP_057755438.1">
    <property type="nucleotide sequence ID" value="NZ_JQBP01000003.1"/>
</dbReference>
<keyword evidence="2" id="KW-1185">Reference proteome</keyword>
<gene>
    <name evidence="1" type="ORF">IV73_GL000942</name>
</gene>
<organism evidence="1 2">
    <name type="scientific">Weissella kandleri</name>
    <dbReference type="NCBI Taxonomy" id="1616"/>
    <lineage>
        <taxon>Bacteria</taxon>
        <taxon>Bacillati</taxon>
        <taxon>Bacillota</taxon>
        <taxon>Bacilli</taxon>
        <taxon>Lactobacillales</taxon>
        <taxon>Lactobacillaceae</taxon>
        <taxon>Weissella</taxon>
    </lineage>
</organism>
<evidence type="ECO:0000313" key="2">
    <source>
        <dbReference type="Proteomes" id="UP000051655"/>
    </source>
</evidence>
<dbReference type="Proteomes" id="UP000051655">
    <property type="component" value="Unassembled WGS sequence"/>
</dbReference>
<reference evidence="1 2" key="1">
    <citation type="journal article" date="2015" name="Genome Announc.">
        <title>Expanding the biotechnology potential of lactobacilli through comparative genomics of 213 strains and associated genera.</title>
        <authorList>
            <person name="Sun Z."/>
            <person name="Harris H.M."/>
            <person name="McCann A."/>
            <person name="Guo C."/>
            <person name="Argimon S."/>
            <person name="Zhang W."/>
            <person name="Yang X."/>
            <person name="Jeffery I.B."/>
            <person name="Cooney J.C."/>
            <person name="Kagawa T.F."/>
            <person name="Liu W."/>
            <person name="Song Y."/>
            <person name="Salvetti E."/>
            <person name="Wrobel A."/>
            <person name="Rasinkangas P."/>
            <person name="Parkhill J."/>
            <person name="Rea M.C."/>
            <person name="O'Sullivan O."/>
            <person name="Ritari J."/>
            <person name="Douillard F.P."/>
            <person name="Paul Ross R."/>
            <person name="Yang R."/>
            <person name="Briner A.E."/>
            <person name="Felis G.E."/>
            <person name="de Vos W.M."/>
            <person name="Barrangou R."/>
            <person name="Klaenhammer T.R."/>
            <person name="Caufield P.W."/>
            <person name="Cui Y."/>
            <person name="Zhang H."/>
            <person name="O'Toole P.W."/>
        </authorList>
    </citation>
    <scope>NUCLEOTIDE SEQUENCE [LARGE SCALE GENOMIC DNA]</scope>
    <source>
        <strain evidence="1 2">DSM 20593</strain>
    </source>
</reference>
<name>A0A0R2JK96_9LACO</name>
<dbReference type="OrthoDB" id="1655898at2"/>
<comment type="caution">
    <text evidence="1">The sequence shown here is derived from an EMBL/GenBank/DDBJ whole genome shotgun (WGS) entry which is preliminary data.</text>
</comment>
<accession>A0A0R2JK96</accession>
<dbReference type="PATRIC" id="fig|1616.3.peg.963"/>
<sequence length="303" mass="34924">MNDEEYQQAIQAGQLAYQNEEWQVAIDTLVPAFAQNPTIQIQKILGVSFAQLENFVDAWSYLQYAPQAYQESLEQAQFYLTVALKNTYFLAAREFALATAWNATLVAQIVTAEQAFRNSEVERLNTQARRFYHLSNYSLGEQNKILQQAEHLPLHEYVASAQFLLIDPFLSAMTRNTILNRLRELVVHKELAFHWLDGRQLQVRPDTLPAVEAMPIYQTLTQGLNQLENRQDPLVSQILQEQLRLEMLLTYPFSPLTTVDSESWFDNELAVLHQSTGRSESPAQSEYHELLRTEVRTLFNALN</sequence>
<dbReference type="AlphaFoldDB" id="A0A0R2JK96"/>
<dbReference type="EMBL" id="JQBP01000003">
    <property type="protein sequence ID" value="KRN75180.1"/>
    <property type="molecule type" value="Genomic_DNA"/>
</dbReference>
<evidence type="ECO:0008006" key="3">
    <source>
        <dbReference type="Google" id="ProtNLM"/>
    </source>
</evidence>
<evidence type="ECO:0000313" key="1">
    <source>
        <dbReference type="EMBL" id="KRN75180.1"/>
    </source>
</evidence>